<evidence type="ECO:0000313" key="3">
    <source>
        <dbReference type="Proteomes" id="UP001303946"/>
    </source>
</evidence>
<evidence type="ECO:0000256" key="1">
    <source>
        <dbReference type="SAM" id="MobiDB-lite"/>
    </source>
</evidence>
<gene>
    <name evidence="2" type="ORF">RXV79_13230</name>
</gene>
<organism evidence="2 3">
    <name type="scientific">Piscinibacter gummiphilus</name>
    <dbReference type="NCBI Taxonomy" id="946333"/>
    <lineage>
        <taxon>Bacteria</taxon>
        <taxon>Pseudomonadati</taxon>
        <taxon>Pseudomonadota</taxon>
        <taxon>Betaproteobacteria</taxon>
        <taxon>Burkholderiales</taxon>
        <taxon>Sphaerotilaceae</taxon>
        <taxon>Piscinibacter</taxon>
    </lineage>
</organism>
<evidence type="ECO:0000313" key="2">
    <source>
        <dbReference type="EMBL" id="WOB05885.1"/>
    </source>
</evidence>
<sequence length="304" mass="34371">MHHVYHALQRHISRHVVPQANARIARLIALQDPSALGQQIAKCQKDRLAWAFLLWLCSIEPNVLQRRWGKRAGLPQRGSFARQSIHLDFGQLLHHLPVSIDREAKSKGQAQWLQWHAAETVLLDLWGRAVSAAEDMAACGFATRESRIEADPPILRGQVRADGSATFRRPTGSVPGRLPPAPRSSKHVRRERQAKKQSGRSDSLKAVARGPCLRFSWENGWQVMDAAKPHRGLDSQDIRRFRLFEKGRPHAYLIRTAEGFVGRLAAPSIEVVDTTAWKAIDLLRTAYRRHCEQFAPRQAETASR</sequence>
<proteinExistence type="predicted"/>
<accession>A0ABZ0CLQ0</accession>
<feature type="region of interest" description="Disordered" evidence="1">
    <location>
        <begin position="159"/>
        <end position="204"/>
    </location>
</feature>
<name>A0ABZ0CLQ0_9BURK</name>
<dbReference type="Proteomes" id="UP001303946">
    <property type="component" value="Chromosome"/>
</dbReference>
<reference evidence="2 3" key="1">
    <citation type="submission" date="2023-10" db="EMBL/GenBank/DDBJ databases">
        <title>Bacteria for the degradation of biodegradable plastic PBAT(Polybutylene adipate terephthalate).</title>
        <authorList>
            <person name="Weon H.-Y."/>
            <person name="Yeon J."/>
        </authorList>
    </citation>
    <scope>NUCLEOTIDE SEQUENCE [LARGE SCALE GENOMIC DNA]</scope>
    <source>
        <strain evidence="2 3">SBD 7-3</strain>
    </source>
</reference>
<protein>
    <submittedName>
        <fullName evidence="2">Uncharacterized protein</fullName>
    </submittedName>
</protein>
<keyword evidence="3" id="KW-1185">Reference proteome</keyword>
<dbReference type="RefSeq" id="WP_257824060.1">
    <property type="nucleotide sequence ID" value="NZ_CP136336.1"/>
</dbReference>
<feature type="compositionally biased region" description="Basic residues" evidence="1">
    <location>
        <begin position="184"/>
        <end position="198"/>
    </location>
</feature>
<dbReference type="EMBL" id="CP136336">
    <property type="protein sequence ID" value="WOB05885.1"/>
    <property type="molecule type" value="Genomic_DNA"/>
</dbReference>